<protein>
    <submittedName>
        <fullName evidence="1">Uncharacterized protein</fullName>
    </submittedName>
</protein>
<evidence type="ECO:0000313" key="1">
    <source>
        <dbReference type="EMBL" id="CAB9521424.1"/>
    </source>
</evidence>
<gene>
    <name evidence="1" type="ORF">SEMRO_1193_G251180.1</name>
</gene>
<dbReference type="Proteomes" id="UP001153069">
    <property type="component" value="Unassembled WGS sequence"/>
</dbReference>
<reference evidence="1" key="1">
    <citation type="submission" date="2020-06" db="EMBL/GenBank/DDBJ databases">
        <authorList>
            <consortium name="Plant Systems Biology data submission"/>
        </authorList>
    </citation>
    <scope>NUCLEOTIDE SEQUENCE</scope>
    <source>
        <strain evidence="1">D6</strain>
    </source>
</reference>
<keyword evidence="2" id="KW-1185">Reference proteome</keyword>
<accession>A0A9N8EJT7</accession>
<evidence type="ECO:0000313" key="2">
    <source>
        <dbReference type="Proteomes" id="UP001153069"/>
    </source>
</evidence>
<comment type="caution">
    <text evidence="1">The sequence shown here is derived from an EMBL/GenBank/DDBJ whole genome shotgun (WGS) entry which is preliminary data.</text>
</comment>
<dbReference type="EMBL" id="CAICTM010001191">
    <property type="protein sequence ID" value="CAB9521424.1"/>
    <property type="molecule type" value="Genomic_DNA"/>
</dbReference>
<organism evidence="1 2">
    <name type="scientific">Seminavis robusta</name>
    <dbReference type="NCBI Taxonomy" id="568900"/>
    <lineage>
        <taxon>Eukaryota</taxon>
        <taxon>Sar</taxon>
        <taxon>Stramenopiles</taxon>
        <taxon>Ochrophyta</taxon>
        <taxon>Bacillariophyta</taxon>
        <taxon>Bacillariophyceae</taxon>
        <taxon>Bacillariophycidae</taxon>
        <taxon>Naviculales</taxon>
        <taxon>Naviculaceae</taxon>
        <taxon>Seminavis</taxon>
    </lineage>
</organism>
<name>A0A9N8EJT7_9STRA</name>
<proteinExistence type="predicted"/>
<dbReference type="AlphaFoldDB" id="A0A9N8EJT7"/>
<sequence length="99" mass="10846">MVFFYATKKQSKNLVESSVGPCQFCTSPGSVDIVEHHSQTALFGLWNTKDIVHRMATCRKCGKSIKEIYYTKREVPMKQDGAVAVATTTVVAEAKAASS</sequence>